<sequence>MIGDELNDFDAFWHRAVFEEDGKPKNPGTVDYTDLLSWAKGNSTSVDQSTISMGRSLMTLLADRLRNCLIKSDQGRLAERHWNRSAGATLEDLEGEFGNVRMGSKFRHRINRKWFRIESILQELFIRNNIDIYWNEDTLMFNSIKREFVQAFSETTTVVNNERMYISTFLSIHSHRGAHIRLSHENKNWKVY</sequence>
<dbReference type="AlphaFoldDB" id="A0A382F1Q6"/>
<proteinExistence type="predicted"/>
<feature type="non-terminal residue" evidence="1">
    <location>
        <position position="192"/>
    </location>
</feature>
<accession>A0A382F1Q6</accession>
<organism evidence="1">
    <name type="scientific">marine metagenome</name>
    <dbReference type="NCBI Taxonomy" id="408172"/>
    <lineage>
        <taxon>unclassified sequences</taxon>
        <taxon>metagenomes</taxon>
        <taxon>ecological metagenomes</taxon>
    </lineage>
</organism>
<dbReference type="EMBL" id="UINC01047159">
    <property type="protein sequence ID" value="SVB56071.1"/>
    <property type="molecule type" value="Genomic_DNA"/>
</dbReference>
<evidence type="ECO:0000313" key="1">
    <source>
        <dbReference type="EMBL" id="SVB56071.1"/>
    </source>
</evidence>
<reference evidence="1" key="1">
    <citation type="submission" date="2018-05" db="EMBL/GenBank/DDBJ databases">
        <authorList>
            <person name="Lanie J.A."/>
            <person name="Ng W.-L."/>
            <person name="Kazmierczak K.M."/>
            <person name="Andrzejewski T.M."/>
            <person name="Davidsen T.M."/>
            <person name="Wayne K.J."/>
            <person name="Tettelin H."/>
            <person name="Glass J.I."/>
            <person name="Rusch D."/>
            <person name="Podicherti R."/>
            <person name="Tsui H.-C.T."/>
            <person name="Winkler M.E."/>
        </authorList>
    </citation>
    <scope>NUCLEOTIDE SEQUENCE</scope>
</reference>
<name>A0A382F1Q6_9ZZZZ</name>
<protein>
    <submittedName>
        <fullName evidence="1">Uncharacterized protein</fullName>
    </submittedName>
</protein>
<gene>
    <name evidence="1" type="ORF">METZ01_LOCUS208925</name>
</gene>